<sequence length="370" mass="41755">MRIHIPDEDMEDLYHRLKQSRWPAPVAGSDWADGTDGEYLRDLAGYWLSKYNWRDREAMLNRFGHFTADIEDTQIHFIRAAGQGPNAIPLLLMQGWPSTFVQMLKIIPLLTAQGTDGTPCFDVIVASMPGYPFTRFPSQPGMSFSRIADLLKRLMVEGLGYHRFAARGSDQGALVQQQIGLKYPEHLIGLHRSGITPFATPMPDNLSPAEIAYQKEVQQWATQEIAYARLQSLRPETLAPALADSPIALASWIIEKFQRWGDCEGDVDAHFGRDALLDNISLHWFTGAGAASIRLYREAARDPGMTGRVAVPTAIMMPLRDGVTVPAPREWAERYYNVQRWTVMERGGHFPEWEVPDEIAKDIRQFFAGL</sequence>
<feature type="active site" description="Proton acceptor" evidence="4">
    <location>
        <position position="349"/>
    </location>
</feature>
<dbReference type="GO" id="GO:0097176">
    <property type="term" value="P:epoxide metabolic process"/>
    <property type="evidence" value="ECO:0007669"/>
    <property type="project" value="TreeGrafter"/>
</dbReference>
<feature type="active site" description="Nucleophile" evidence="4">
    <location>
        <position position="170"/>
    </location>
</feature>
<dbReference type="GO" id="GO:0004301">
    <property type="term" value="F:epoxide hydrolase activity"/>
    <property type="evidence" value="ECO:0007669"/>
    <property type="project" value="TreeGrafter"/>
</dbReference>
<evidence type="ECO:0000256" key="3">
    <source>
        <dbReference type="ARBA" id="ARBA00022801"/>
    </source>
</evidence>
<keyword evidence="7" id="KW-1185">Reference proteome</keyword>
<gene>
    <name evidence="6" type="ORF">CLV51_107240</name>
</gene>
<dbReference type="InterPro" id="IPR016292">
    <property type="entry name" value="Epoxide_hydrolase"/>
</dbReference>
<dbReference type="AlphaFoldDB" id="A0A2P8HCI9"/>
<evidence type="ECO:0000313" key="7">
    <source>
        <dbReference type="Proteomes" id="UP000240971"/>
    </source>
</evidence>
<dbReference type="EMBL" id="PYAW01000007">
    <property type="protein sequence ID" value="PSL43928.1"/>
    <property type="molecule type" value="Genomic_DNA"/>
</dbReference>
<organism evidence="6 7">
    <name type="scientific">Chitinophaga niastensis</name>
    <dbReference type="NCBI Taxonomy" id="536980"/>
    <lineage>
        <taxon>Bacteria</taxon>
        <taxon>Pseudomonadati</taxon>
        <taxon>Bacteroidota</taxon>
        <taxon>Chitinophagia</taxon>
        <taxon>Chitinophagales</taxon>
        <taxon>Chitinophagaceae</taxon>
        <taxon>Chitinophaga</taxon>
    </lineage>
</organism>
<reference evidence="6 7" key="1">
    <citation type="submission" date="2018-03" db="EMBL/GenBank/DDBJ databases">
        <title>Genomic Encyclopedia of Archaeal and Bacterial Type Strains, Phase II (KMG-II): from individual species to whole genera.</title>
        <authorList>
            <person name="Goeker M."/>
        </authorList>
    </citation>
    <scope>NUCLEOTIDE SEQUENCE [LARGE SCALE GENOMIC DNA]</scope>
    <source>
        <strain evidence="6 7">DSM 24859</strain>
    </source>
</reference>
<name>A0A2P8HCI9_CHINA</name>
<dbReference type="PANTHER" id="PTHR21661">
    <property type="entry name" value="EPOXIDE HYDROLASE 1-RELATED"/>
    <property type="match status" value="1"/>
</dbReference>
<comment type="similarity">
    <text evidence="1">Belongs to the peptidase S33 family.</text>
</comment>
<protein>
    <submittedName>
        <fullName evidence="6">Pimeloyl-ACP methyl ester carboxylesterase</fullName>
    </submittedName>
</protein>
<dbReference type="InterPro" id="IPR010497">
    <property type="entry name" value="Epoxide_hydro_N"/>
</dbReference>
<evidence type="ECO:0000259" key="5">
    <source>
        <dbReference type="Pfam" id="PF06441"/>
    </source>
</evidence>
<accession>A0A2P8HCI9</accession>
<dbReference type="PIRSF" id="PIRSF001112">
    <property type="entry name" value="Epoxide_hydrolase"/>
    <property type="match status" value="1"/>
</dbReference>
<keyword evidence="2" id="KW-0058">Aromatic hydrocarbons catabolism</keyword>
<dbReference type="Proteomes" id="UP000240971">
    <property type="component" value="Unassembled WGS sequence"/>
</dbReference>
<dbReference type="SUPFAM" id="SSF53474">
    <property type="entry name" value="alpha/beta-Hydrolases"/>
    <property type="match status" value="1"/>
</dbReference>
<dbReference type="PRINTS" id="PR00412">
    <property type="entry name" value="EPOXHYDRLASE"/>
</dbReference>
<keyword evidence="3" id="KW-0378">Hydrolase</keyword>
<dbReference type="Gene3D" id="3.40.50.1820">
    <property type="entry name" value="alpha/beta hydrolase"/>
    <property type="match status" value="1"/>
</dbReference>
<dbReference type="PANTHER" id="PTHR21661:SF35">
    <property type="entry name" value="EPOXIDE HYDROLASE"/>
    <property type="match status" value="1"/>
</dbReference>
<comment type="caution">
    <text evidence="6">The sequence shown here is derived from an EMBL/GenBank/DDBJ whole genome shotgun (WGS) entry which is preliminary data.</text>
</comment>
<proteinExistence type="inferred from homology"/>
<dbReference type="Pfam" id="PF06441">
    <property type="entry name" value="EHN"/>
    <property type="match status" value="1"/>
</dbReference>
<evidence type="ECO:0000256" key="2">
    <source>
        <dbReference type="ARBA" id="ARBA00022797"/>
    </source>
</evidence>
<feature type="domain" description="Epoxide hydrolase N-terminal" evidence="5">
    <location>
        <begin position="2"/>
        <end position="102"/>
    </location>
</feature>
<evidence type="ECO:0000256" key="4">
    <source>
        <dbReference type="PIRSR" id="PIRSR001112-1"/>
    </source>
</evidence>
<dbReference type="InterPro" id="IPR000639">
    <property type="entry name" value="Epox_hydrolase-like"/>
</dbReference>
<evidence type="ECO:0000313" key="6">
    <source>
        <dbReference type="EMBL" id="PSL43928.1"/>
    </source>
</evidence>
<evidence type="ECO:0000256" key="1">
    <source>
        <dbReference type="ARBA" id="ARBA00010088"/>
    </source>
</evidence>
<feature type="active site" description="Proton donor" evidence="4">
    <location>
        <position position="296"/>
    </location>
</feature>
<dbReference type="InterPro" id="IPR029058">
    <property type="entry name" value="AB_hydrolase_fold"/>
</dbReference>